<evidence type="ECO:0000256" key="3">
    <source>
        <dbReference type="ARBA" id="ARBA00022461"/>
    </source>
</evidence>
<dbReference type="InterPro" id="IPR001873">
    <property type="entry name" value="ENaC"/>
</dbReference>
<proteinExistence type="inferred from homology"/>
<evidence type="ECO:0000256" key="10">
    <source>
        <dbReference type="ARBA" id="ARBA00023303"/>
    </source>
</evidence>
<reference evidence="14" key="1">
    <citation type="submission" date="2016-11" db="UniProtKB">
        <authorList>
            <consortium name="WormBaseParasite"/>
        </authorList>
    </citation>
    <scope>IDENTIFICATION</scope>
</reference>
<evidence type="ECO:0000256" key="12">
    <source>
        <dbReference type="SAM" id="MobiDB-lite"/>
    </source>
</evidence>
<keyword evidence="5" id="KW-1133">Transmembrane helix</keyword>
<keyword evidence="10 11" id="KW-0407">Ion channel</keyword>
<dbReference type="GO" id="GO:0005272">
    <property type="term" value="F:sodium channel activity"/>
    <property type="evidence" value="ECO:0007669"/>
    <property type="project" value="UniProtKB-KW"/>
</dbReference>
<evidence type="ECO:0000313" key="13">
    <source>
        <dbReference type="Proteomes" id="UP000095280"/>
    </source>
</evidence>
<protein>
    <submittedName>
        <fullName evidence="14">Uncharacterized protein</fullName>
    </submittedName>
</protein>
<keyword evidence="6" id="KW-0915">Sodium</keyword>
<comment type="subcellular location">
    <subcellularLocation>
        <location evidence="1">Membrane</location>
        <topology evidence="1">Multi-pass membrane protein</topology>
    </subcellularLocation>
</comment>
<name>A0A1I8JPJ1_9PLAT</name>
<dbReference type="AlphaFoldDB" id="A0A1I8JPJ1"/>
<evidence type="ECO:0000256" key="9">
    <source>
        <dbReference type="ARBA" id="ARBA00023201"/>
    </source>
</evidence>
<sequence>MSVKCSAGQTPSAGLILILYDPQLTACSRCRIESARWATKKKTKNPAREMAFRTPRATSCAARRRHRPHPLRRNRTTVSLGYVATRGARAAEPPGWPNTPANPTVTYHTHTLKNGLAAQRQAASGTISLQNLSAEFPEIYSRYEAFRCYHREKKRRHPTEPDEVAAAKIACPDVCESEVSRLLSDYLGPDAAQDPASLLASSLRRCAICHWTSATEPHPSVEIRQALKRCARLHEFVRRHFLLLKVYPPLPHSRLLQVERSFLPPQLLSRIGGSLGLWLGTSLISLFEYRRHPPGLRVFRCLNGVTKLIRGSAASAPASPPASAPLKKLNCDRNSARAATRHVDNDERVDNSNEDSEENNSQDEVR</sequence>
<evidence type="ECO:0000256" key="4">
    <source>
        <dbReference type="ARBA" id="ARBA00022692"/>
    </source>
</evidence>
<evidence type="ECO:0000256" key="5">
    <source>
        <dbReference type="ARBA" id="ARBA00022989"/>
    </source>
</evidence>
<evidence type="ECO:0000256" key="8">
    <source>
        <dbReference type="ARBA" id="ARBA00023136"/>
    </source>
</evidence>
<dbReference type="Pfam" id="PF00858">
    <property type="entry name" value="ASC"/>
    <property type="match status" value="1"/>
</dbReference>
<dbReference type="WBParaSite" id="snap_masked-unitig_28311-processed-gene-0.0-mRNA-1">
    <property type="protein sequence ID" value="snap_masked-unitig_28311-processed-gene-0.0-mRNA-1"/>
    <property type="gene ID" value="snap_masked-unitig_28311-processed-gene-0.0"/>
</dbReference>
<evidence type="ECO:0000256" key="11">
    <source>
        <dbReference type="RuleBase" id="RU000679"/>
    </source>
</evidence>
<accession>A0A1I8JPJ1</accession>
<organism evidence="13 14">
    <name type="scientific">Macrostomum lignano</name>
    <dbReference type="NCBI Taxonomy" id="282301"/>
    <lineage>
        <taxon>Eukaryota</taxon>
        <taxon>Metazoa</taxon>
        <taxon>Spiralia</taxon>
        <taxon>Lophotrochozoa</taxon>
        <taxon>Platyhelminthes</taxon>
        <taxon>Rhabditophora</taxon>
        <taxon>Macrostomorpha</taxon>
        <taxon>Macrostomida</taxon>
        <taxon>Macrostomidae</taxon>
        <taxon>Macrostomum</taxon>
    </lineage>
</organism>
<keyword evidence="4 11" id="KW-0812">Transmembrane</keyword>
<comment type="similarity">
    <text evidence="11">Belongs to the amiloride-sensitive sodium channel (TC 1.A.6) family.</text>
</comment>
<evidence type="ECO:0000256" key="1">
    <source>
        <dbReference type="ARBA" id="ARBA00004141"/>
    </source>
</evidence>
<feature type="region of interest" description="Disordered" evidence="12">
    <location>
        <begin position="313"/>
        <end position="366"/>
    </location>
</feature>
<dbReference type="Proteomes" id="UP000095280">
    <property type="component" value="Unplaced"/>
</dbReference>
<keyword evidence="7 11" id="KW-0406">Ion transport</keyword>
<feature type="compositionally biased region" description="Basic and acidic residues" evidence="12">
    <location>
        <begin position="329"/>
        <end position="351"/>
    </location>
</feature>
<evidence type="ECO:0000256" key="6">
    <source>
        <dbReference type="ARBA" id="ARBA00023053"/>
    </source>
</evidence>
<dbReference type="Gene3D" id="1.10.287.770">
    <property type="entry name" value="YojJ-like"/>
    <property type="match status" value="1"/>
</dbReference>
<evidence type="ECO:0000256" key="2">
    <source>
        <dbReference type="ARBA" id="ARBA00022448"/>
    </source>
</evidence>
<keyword evidence="8" id="KW-0472">Membrane</keyword>
<keyword evidence="2 11" id="KW-0813">Transport</keyword>
<feature type="compositionally biased region" description="Acidic residues" evidence="12">
    <location>
        <begin position="352"/>
        <end position="366"/>
    </location>
</feature>
<dbReference type="GO" id="GO:0016020">
    <property type="term" value="C:membrane"/>
    <property type="evidence" value="ECO:0007669"/>
    <property type="project" value="UniProtKB-SubCell"/>
</dbReference>
<keyword evidence="3 11" id="KW-0894">Sodium channel</keyword>
<keyword evidence="13" id="KW-1185">Reference proteome</keyword>
<keyword evidence="9 11" id="KW-0739">Sodium transport</keyword>
<evidence type="ECO:0000313" key="14">
    <source>
        <dbReference type="WBParaSite" id="snap_masked-unitig_28311-processed-gene-0.0-mRNA-1"/>
    </source>
</evidence>
<evidence type="ECO:0000256" key="7">
    <source>
        <dbReference type="ARBA" id="ARBA00023065"/>
    </source>
</evidence>